<feature type="compositionally biased region" description="Polar residues" evidence="1">
    <location>
        <begin position="206"/>
        <end position="217"/>
    </location>
</feature>
<dbReference type="Proteomes" id="UP000772434">
    <property type="component" value="Unassembled WGS sequence"/>
</dbReference>
<feature type="compositionally biased region" description="Polar residues" evidence="1">
    <location>
        <begin position="93"/>
        <end position="103"/>
    </location>
</feature>
<feature type="compositionally biased region" description="Basic and acidic residues" evidence="1">
    <location>
        <begin position="220"/>
        <end position="229"/>
    </location>
</feature>
<protein>
    <submittedName>
        <fullName evidence="2">Uncharacterized protein</fullName>
    </submittedName>
</protein>
<reference evidence="2" key="1">
    <citation type="submission" date="2020-11" db="EMBL/GenBank/DDBJ databases">
        <authorList>
            <consortium name="DOE Joint Genome Institute"/>
            <person name="Ahrendt S."/>
            <person name="Riley R."/>
            <person name="Andreopoulos W."/>
            <person name="Labutti K."/>
            <person name="Pangilinan J."/>
            <person name="Ruiz-Duenas F.J."/>
            <person name="Barrasa J.M."/>
            <person name="Sanchez-Garcia M."/>
            <person name="Camarero S."/>
            <person name="Miyauchi S."/>
            <person name="Serrano A."/>
            <person name="Linde D."/>
            <person name="Babiker R."/>
            <person name="Drula E."/>
            <person name="Ayuso-Fernandez I."/>
            <person name="Pacheco R."/>
            <person name="Padilla G."/>
            <person name="Ferreira P."/>
            <person name="Barriuso J."/>
            <person name="Kellner H."/>
            <person name="Castanera R."/>
            <person name="Alfaro M."/>
            <person name="Ramirez L."/>
            <person name="Pisabarro A.G."/>
            <person name="Kuo A."/>
            <person name="Tritt A."/>
            <person name="Lipzen A."/>
            <person name="He G."/>
            <person name="Yan M."/>
            <person name="Ng V."/>
            <person name="Cullen D."/>
            <person name="Martin F."/>
            <person name="Rosso M.-N."/>
            <person name="Henrissat B."/>
            <person name="Hibbett D."/>
            <person name="Martinez A.T."/>
            <person name="Grigoriev I.V."/>
        </authorList>
    </citation>
    <scope>NUCLEOTIDE SEQUENCE</scope>
    <source>
        <strain evidence="2">AH 40177</strain>
    </source>
</reference>
<proteinExistence type="predicted"/>
<keyword evidence="3" id="KW-1185">Reference proteome</keyword>
<feature type="compositionally biased region" description="Low complexity" evidence="1">
    <location>
        <begin position="70"/>
        <end position="81"/>
    </location>
</feature>
<name>A0A9P5UAN9_9AGAR</name>
<organism evidence="2 3">
    <name type="scientific">Rhodocollybia butyracea</name>
    <dbReference type="NCBI Taxonomy" id="206335"/>
    <lineage>
        <taxon>Eukaryota</taxon>
        <taxon>Fungi</taxon>
        <taxon>Dikarya</taxon>
        <taxon>Basidiomycota</taxon>
        <taxon>Agaricomycotina</taxon>
        <taxon>Agaricomycetes</taxon>
        <taxon>Agaricomycetidae</taxon>
        <taxon>Agaricales</taxon>
        <taxon>Marasmiineae</taxon>
        <taxon>Omphalotaceae</taxon>
        <taxon>Rhodocollybia</taxon>
    </lineage>
</organism>
<feature type="region of interest" description="Disordered" evidence="1">
    <location>
        <begin position="196"/>
        <end position="278"/>
    </location>
</feature>
<dbReference type="EMBL" id="JADNRY010000019">
    <property type="protein sequence ID" value="KAF9073260.1"/>
    <property type="molecule type" value="Genomic_DNA"/>
</dbReference>
<dbReference type="OrthoDB" id="2804750at2759"/>
<feature type="compositionally biased region" description="Low complexity" evidence="1">
    <location>
        <begin position="51"/>
        <end position="61"/>
    </location>
</feature>
<feature type="compositionally biased region" description="Pro residues" evidence="1">
    <location>
        <begin position="41"/>
        <end position="50"/>
    </location>
</feature>
<feature type="compositionally biased region" description="Low complexity" evidence="1">
    <location>
        <begin position="113"/>
        <end position="136"/>
    </location>
</feature>
<feature type="region of interest" description="Disordered" evidence="1">
    <location>
        <begin position="293"/>
        <end position="373"/>
    </location>
</feature>
<sequence>MSMPASFRSSVNRSTVAGAHGKPRPFTTSYTLKGSRMLQPSKPPSIPLPSTPSSSSNETPTARPRAHTISSSRLARSSSSSPKDNPQKRHSIVSKTVGRSSPLSKDPATPLRSTNSSSSSSSSSSTPTLTKTVPSSEAGQIGIDIDSASVDELRKALRLRNQHYGGTYSRKEYVENKVAELEKELSRKQSEIKGLSWIVKNEEYDPSSTMQSGSRTPSLLERERSDDSSTRSSIPTPSSFVRLPLHQLRQGEDSGAESNPTSQSEWGSGTSGAEDDLGKCQQSDVSCFRQTARIRAGSDTSEMVSDGPYLGKPNKRSSTSSSFTAASSSPPTSPEPTSVNFPSQNLNPIPESRPSSVVPGSRKSTRGSGDPLEFLSDLWGNLLPQANHKANPSLQ</sequence>
<feature type="compositionally biased region" description="Low complexity" evidence="1">
    <location>
        <begin position="317"/>
        <end position="338"/>
    </location>
</feature>
<feature type="region of interest" description="Disordered" evidence="1">
    <location>
        <begin position="1"/>
        <end position="141"/>
    </location>
</feature>
<evidence type="ECO:0000313" key="3">
    <source>
        <dbReference type="Proteomes" id="UP000772434"/>
    </source>
</evidence>
<feature type="compositionally biased region" description="Low complexity" evidence="1">
    <location>
        <begin position="230"/>
        <end position="239"/>
    </location>
</feature>
<dbReference type="AlphaFoldDB" id="A0A9P5UAN9"/>
<evidence type="ECO:0000256" key="1">
    <source>
        <dbReference type="SAM" id="MobiDB-lite"/>
    </source>
</evidence>
<evidence type="ECO:0000313" key="2">
    <source>
        <dbReference type="EMBL" id="KAF9073260.1"/>
    </source>
</evidence>
<gene>
    <name evidence="2" type="ORF">BDP27DRAFT_1417391</name>
</gene>
<feature type="compositionally biased region" description="Polar residues" evidence="1">
    <location>
        <begin position="256"/>
        <end position="268"/>
    </location>
</feature>
<accession>A0A9P5UAN9</accession>
<comment type="caution">
    <text evidence="2">The sequence shown here is derived from an EMBL/GenBank/DDBJ whole genome shotgun (WGS) entry which is preliminary data.</text>
</comment>